<dbReference type="PANTHER" id="PTHR28535">
    <property type="entry name" value="ZINC FINGER GRF-TYPE CONTAINING 1"/>
    <property type="match status" value="1"/>
</dbReference>
<comment type="caution">
    <text evidence="3">The sequence shown here is derived from an EMBL/GenBank/DDBJ whole genome shotgun (WGS) entry which is preliminary data.</text>
</comment>
<dbReference type="InterPro" id="IPR052800">
    <property type="entry name" value="DNA_Repair_Helicase_ZGRF1"/>
</dbReference>
<evidence type="ECO:0000256" key="1">
    <source>
        <dbReference type="SAM" id="MobiDB-lite"/>
    </source>
</evidence>
<gene>
    <name evidence="3" type="ORF">DGYR_LOCUS4871</name>
</gene>
<feature type="region of interest" description="Disordered" evidence="1">
    <location>
        <begin position="163"/>
        <end position="185"/>
    </location>
</feature>
<evidence type="ECO:0000259" key="2">
    <source>
        <dbReference type="Pfam" id="PF10382"/>
    </source>
</evidence>
<feature type="domain" description="5'-3' DNA helicase ZGRF1-like N-terminal" evidence="2">
    <location>
        <begin position="12"/>
        <end position="85"/>
    </location>
</feature>
<evidence type="ECO:0000313" key="3">
    <source>
        <dbReference type="EMBL" id="CAD5116229.1"/>
    </source>
</evidence>
<dbReference type="AlphaFoldDB" id="A0A7I8VLB3"/>
<proteinExistence type="predicted"/>
<dbReference type="InterPro" id="IPR018838">
    <property type="entry name" value="ZGRF1-like_N"/>
</dbReference>
<dbReference type="Proteomes" id="UP000549394">
    <property type="component" value="Unassembled WGS sequence"/>
</dbReference>
<dbReference type="PANTHER" id="PTHR28535:SF1">
    <property type="entry name" value="PROTEIN ZGRF1"/>
    <property type="match status" value="1"/>
</dbReference>
<protein>
    <submittedName>
        <fullName evidence="3">DgyrCDS5141</fullName>
    </submittedName>
</protein>
<organism evidence="3 4">
    <name type="scientific">Dimorphilus gyrociliatus</name>
    <dbReference type="NCBI Taxonomy" id="2664684"/>
    <lineage>
        <taxon>Eukaryota</taxon>
        <taxon>Metazoa</taxon>
        <taxon>Spiralia</taxon>
        <taxon>Lophotrochozoa</taxon>
        <taxon>Annelida</taxon>
        <taxon>Polychaeta</taxon>
        <taxon>Polychaeta incertae sedis</taxon>
        <taxon>Dinophilidae</taxon>
        <taxon>Dimorphilus</taxon>
    </lineage>
</organism>
<dbReference type="Pfam" id="PF10382">
    <property type="entry name" value="ZGRF1-like_N"/>
    <property type="match status" value="1"/>
</dbReference>
<dbReference type="EMBL" id="CAJFCJ010000006">
    <property type="protein sequence ID" value="CAD5116229.1"/>
    <property type="molecule type" value="Genomic_DNA"/>
</dbReference>
<dbReference type="GO" id="GO:0006302">
    <property type="term" value="P:double-strand break repair"/>
    <property type="evidence" value="ECO:0007669"/>
    <property type="project" value="TreeGrafter"/>
</dbReference>
<dbReference type="GO" id="GO:0035861">
    <property type="term" value="C:site of double-strand break"/>
    <property type="evidence" value="ECO:0007669"/>
    <property type="project" value="TreeGrafter"/>
</dbReference>
<dbReference type="GO" id="GO:0005634">
    <property type="term" value="C:nucleus"/>
    <property type="evidence" value="ECO:0007669"/>
    <property type="project" value="TreeGrafter"/>
</dbReference>
<sequence length="202" mass="23296">MNGKDNFNQRCQEFTILYTHQKLKKSKTWKDGFLKTTINSTKVAILSESRDLIDSFHYRFDKIYSGAEIESDQLLIQIQDTLDKNDSFNEERKAVNNAHNDHPTKIEPRTNFSQPFKKIKLSNETQKSEKLTESIKIYQPNSSDGHQRVRTIREILHIIGIDQENNPNSESSNILKVGKGKSSSKSNLELEIDLDCFSESDN</sequence>
<evidence type="ECO:0000313" key="4">
    <source>
        <dbReference type="Proteomes" id="UP000549394"/>
    </source>
</evidence>
<name>A0A7I8VLB3_9ANNE</name>
<reference evidence="3 4" key="1">
    <citation type="submission" date="2020-08" db="EMBL/GenBank/DDBJ databases">
        <authorList>
            <person name="Hejnol A."/>
        </authorList>
    </citation>
    <scope>NUCLEOTIDE SEQUENCE [LARGE SCALE GENOMIC DNA]</scope>
</reference>
<feature type="compositionally biased region" description="Polar residues" evidence="1">
    <location>
        <begin position="163"/>
        <end position="174"/>
    </location>
</feature>
<accession>A0A7I8VLB3</accession>
<feature type="compositionally biased region" description="Low complexity" evidence="1">
    <location>
        <begin position="176"/>
        <end position="185"/>
    </location>
</feature>
<keyword evidence="4" id="KW-1185">Reference proteome</keyword>
<dbReference type="OrthoDB" id="6513042at2759"/>